<sequence>MEDKLTQIAAMAGKNDKIADKLEQMLSGPNDRAYVVCSYEDCKLHLKGRCTIYTVLDVPRMKTGQPCNSYEKHQAAEN</sequence>
<protein>
    <submittedName>
        <fullName evidence="1">Uncharacterized protein</fullName>
    </submittedName>
</protein>
<evidence type="ECO:0000313" key="2">
    <source>
        <dbReference type="Proteomes" id="UP000306416"/>
    </source>
</evidence>
<comment type="caution">
    <text evidence="1">The sequence shown here is derived from an EMBL/GenBank/DDBJ whole genome shotgun (WGS) entry which is preliminary data.</text>
</comment>
<dbReference type="RefSeq" id="WP_129127204.1">
    <property type="nucleotide sequence ID" value="NZ_SRSC01000001.1"/>
</dbReference>
<dbReference type="AlphaFoldDB" id="A0A4S1CJY8"/>
<dbReference type="EMBL" id="SRSC01000001">
    <property type="protein sequence ID" value="TGU74007.1"/>
    <property type="molecule type" value="Genomic_DNA"/>
</dbReference>
<keyword evidence="2" id="KW-1185">Reference proteome</keyword>
<reference evidence="1 2" key="1">
    <citation type="submission" date="2019-04" db="EMBL/GenBank/DDBJ databases">
        <title>Geobacter oryzae sp. nov., ferric-reducing bacteria isolated from paddy soil.</title>
        <authorList>
            <person name="Xu Z."/>
            <person name="Masuda Y."/>
            <person name="Itoh H."/>
            <person name="Senoo K."/>
        </authorList>
    </citation>
    <scope>NUCLEOTIDE SEQUENCE [LARGE SCALE GENOMIC DNA]</scope>
    <source>
        <strain evidence="1 2">Red111</strain>
    </source>
</reference>
<gene>
    <name evidence="1" type="ORF">E4633_00615</name>
</gene>
<name>A0A4S1CJY8_9BACT</name>
<dbReference type="Proteomes" id="UP000306416">
    <property type="component" value="Unassembled WGS sequence"/>
</dbReference>
<accession>A0A4S1CJY8</accession>
<evidence type="ECO:0000313" key="1">
    <source>
        <dbReference type="EMBL" id="TGU74007.1"/>
    </source>
</evidence>
<proteinExistence type="predicted"/>
<organism evidence="1 2">
    <name type="scientific">Geomonas terrae</name>
    <dbReference type="NCBI Taxonomy" id="2562681"/>
    <lineage>
        <taxon>Bacteria</taxon>
        <taxon>Pseudomonadati</taxon>
        <taxon>Thermodesulfobacteriota</taxon>
        <taxon>Desulfuromonadia</taxon>
        <taxon>Geobacterales</taxon>
        <taxon>Geobacteraceae</taxon>
        <taxon>Geomonas</taxon>
    </lineage>
</organism>